<dbReference type="PANTHER" id="PTHR43736">
    <property type="entry name" value="ADP-RIBOSE PYROPHOSPHATASE"/>
    <property type="match status" value="1"/>
</dbReference>
<comment type="similarity">
    <text evidence="2">Belongs to the Nudix hydrolase family.</text>
</comment>
<dbReference type="InterPro" id="IPR015797">
    <property type="entry name" value="NUDIX_hydrolase-like_dom_sf"/>
</dbReference>
<dbReference type="EMBL" id="MHRJ01000003">
    <property type="protein sequence ID" value="OHA23551.1"/>
    <property type="molecule type" value="Genomic_DNA"/>
</dbReference>
<protein>
    <recommendedName>
        <fullName evidence="3">Nudix hydrolase domain-containing protein</fullName>
    </recommendedName>
</protein>
<proteinExistence type="inferred from homology"/>
<dbReference type="Pfam" id="PF00293">
    <property type="entry name" value="NUDIX"/>
    <property type="match status" value="1"/>
</dbReference>
<dbReference type="GO" id="GO:0016787">
    <property type="term" value="F:hydrolase activity"/>
    <property type="evidence" value="ECO:0007669"/>
    <property type="project" value="UniProtKB-KW"/>
</dbReference>
<dbReference type="PANTHER" id="PTHR43736:SF1">
    <property type="entry name" value="DIHYDRONEOPTERIN TRIPHOSPHATE DIPHOSPHATASE"/>
    <property type="match status" value="1"/>
</dbReference>
<keyword evidence="1 2" id="KW-0378">Hydrolase</keyword>
<dbReference type="InterPro" id="IPR020476">
    <property type="entry name" value="Nudix_hydrolase"/>
</dbReference>
<name>A0A1G2MKL1_9BACT</name>
<gene>
    <name evidence="4" type="ORF">A2W52_03580</name>
</gene>
<accession>A0A1G2MKL1</accession>
<evidence type="ECO:0000259" key="3">
    <source>
        <dbReference type="PROSITE" id="PS51462"/>
    </source>
</evidence>
<dbReference type="Proteomes" id="UP000176493">
    <property type="component" value="Unassembled WGS sequence"/>
</dbReference>
<comment type="caution">
    <text evidence="4">The sequence shown here is derived from an EMBL/GenBank/DDBJ whole genome shotgun (WGS) entry which is preliminary data.</text>
</comment>
<sequence length="168" mass="19184">MSAENERVFTQVFAVAGAIIERDGKFLLVKEHHPGHRAHGRWNQPAGWIDVGERPADAVVREVREETGLLFTPTHLLGIYSLVKENEGRVDTPRVRRHSLKLIFFGTASGDAEGFLMNEISETKWFSPEEIYAMNGTMLRDMDIKKEIRDYLSGKRYSLDIISHTTQK</sequence>
<reference evidence="4 5" key="1">
    <citation type="journal article" date="2016" name="Nat. Commun.">
        <title>Thousands of microbial genomes shed light on interconnected biogeochemical processes in an aquifer system.</title>
        <authorList>
            <person name="Anantharaman K."/>
            <person name="Brown C.T."/>
            <person name="Hug L.A."/>
            <person name="Sharon I."/>
            <person name="Castelle C.J."/>
            <person name="Probst A.J."/>
            <person name="Thomas B.C."/>
            <person name="Singh A."/>
            <person name="Wilkins M.J."/>
            <person name="Karaoz U."/>
            <person name="Brodie E.L."/>
            <person name="Williams K.H."/>
            <person name="Hubbard S.S."/>
            <person name="Banfield J.F."/>
        </authorList>
    </citation>
    <scope>NUCLEOTIDE SEQUENCE [LARGE SCALE GENOMIC DNA]</scope>
</reference>
<dbReference type="PROSITE" id="PS00893">
    <property type="entry name" value="NUDIX_BOX"/>
    <property type="match status" value="1"/>
</dbReference>
<evidence type="ECO:0000256" key="1">
    <source>
        <dbReference type="ARBA" id="ARBA00022801"/>
    </source>
</evidence>
<feature type="domain" description="Nudix hydrolase" evidence="3">
    <location>
        <begin position="10"/>
        <end position="152"/>
    </location>
</feature>
<evidence type="ECO:0000256" key="2">
    <source>
        <dbReference type="RuleBase" id="RU003476"/>
    </source>
</evidence>
<dbReference type="Gene3D" id="3.90.79.10">
    <property type="entry name" value="Nucleoside Triphosphate Pyrophosphohydrolase"/>
    <property type="match status" value="1"/>
</dbReference>
<dbReference type="PRINTS" id="PR00502">
    <property type="entry name" value="NUDIXFAMILY"/>
</dbReference>
<dbReference type="AlphaFoldDB" id="A0A1G2MKL1"/>
<dbReference type="SUPFAM" id="SSF55811">
    <property type="entry name" value="Nudix"/>
    <property type="match status" value="1"/>
</dbReference>
<dbReference type="InterPro" id="IPR000086">
    <property type="entry name" value="NUDIX_hydrolase_dom"/>
</dbReference>
<evidence type="ECO:0000313" key="4">
    <source>
        <dbReference type="EMBL" id="OHA23551.1"/>
    </source>
</evidence>
<evidence type="ECO:0000313" key="5">
    <source>
        <dbReference type="Proteomes" id="UP000176493"/>
    </source>
</evidence>
<dbReference type="PROSITE" id="PS51462">
    <property type="entry name" value="NUDIX"/>
    <property type="match status" value="1"/>
</dbReference>
<dbReference type="InterPro" id="IPR020084">
    <property type="entry name" value="NUDIX_hydrolase_CS"/>
</dbReference>
<organism evidence="4 5">
    <name type="scientific">Candidatus Taylorbacteria bacterium RIFCSPHIGHO2_02_49_25</name>
    <dbReference type="NCBI Taxonomy" id="1802305"/>
    <lineage>
        <taxon>Bacteria</taxon>
        <taxon>Candidatus Tayloriibacteriota</taxon>
    </lineage>
</organism>